<name>A0A9J7BR81_9BACT</name>
<dbReference type="AlphaFoldDB" id="A0A9J7BR81"/>
<feature type="transmembrane region" description="Helical" evidence="1">
    <location>
        <begin position="254"/>
        <end position="274"/>
    </location>
</feature>
<accession>A0A9J7BR81</accession>
<dbReference type="Proteomes" id="UP001059380">
    <property type="component" value="Chromosome"/>
</dbReference>
<feature type="transmembrane region" description="Helical" evidence="1">
    <location>
        <begin position="325"/>
        <end position="347"/>
    </location>
</feature>
<feature type="transmembrane region" description="Helical" evidence="1">
    <location>
        <begin position="30"/>
        <end position="54"/>
    </location>
</feature>
<keyword evidence="3" id="KW-1185">Reference proteome</keyword>
<gene>
    <name evidence="2" type="ORF">MOP44_23085</name>
</gene>
<organism evidence="2 3">
    <name type="scientific">Occallatibacter riparius</name>
    <dbReference type="NCBI Taxonomy" id="1002689"/>
    <lineage>
        <taxon>Bacteria</taxon>
        <taxon>Pseudomonadati</taxon>
        <taxon>Acidobacteriota</taxon>
        <taxon>Terriglobia</taxon>
        <taxon>Terriglobales</taxon>
        <taxon>Acidobacteriaceae</taxon>
        <taxon>Occallatibacter</taxon>
    </lineage>
</organism>
<feature type="transmembrane region" description="Helical" evidence="1">
    <location>
        <begin position="505"/>
        <end position="525"/>
    </location>
</feature>
<feature type="transmembrane region" description="Helical" evidence="1">
    <location>
        <begin position="185"/>
        <end position="206"/>
    </location>
</feature>
<sequence length="558" mass="60714">MTQFRILRRIFLNGLLDFELLSSEADTSRLVGQFATLLASVSLAFTLPILLIGGLPQDAAWGMEHFLFATTMAVAGLFGMISWESIFPDRKDLLILGPLPLSRTTLFLAKISALSSALLVAIVALNAFTGLGWVILFEPEHGGVSGLIRCFLAYWLTAFMAGSFMFFAVLIAHGLSSLLLPRKTFLRWSGFIQVLGFVLVLADYILEPSMESLAALAAPANQFLLHALPSYWFLGVFQQLNGSMRFEFEPLARLGWLGFGVAAAGALFAVSMAYRGALSRIIEEPDVRPSSARGRWLLNRAGSSRGTAVLFFSWRTLLRSRQHRLAFGFFLAVGMSVMLLSIVLARAEDAMGRVAPEHGMSFLIGTTMMMALSVLGARIVIGIPTALRANWIFQITQVASPRQYVSATQRTLLSIGVVPAWLVCLVLAAWAGASWIVVAHMCVLALLGVIGTNAAVFRLHKLPFTCSWSPGKVNVLVTFFGGVIVGIPLTSLFAKLEIRLLQTPLGIAVLLACLSSLAVVSQWLIQTSSLAVKHLSFEDREEPALVGLNLRQTRPADL</sequence>
<feature type="transmembrane region" description="Helical" evidence="1">
    <location>
        <begin position="66"/>
        <end position="87"/>
    </location>
</feature>
<reference evidence="2" key="1">
    <citation type="submission" date="2021-04" db="EMBL/GenBank/DDBJ databases">
        <title>Phylogenetic analysis of Acidobacteriaceae.</title>
        <authorList>
            <person name="Qiu L."/>
            <person name="Zhang Q."/>
        </authorList>
    </citation>
    <scope>NUCLEOTIDE SEQUENCE</scope>
    <source>
        <strain evidence="2">DSM 25168</strain>
    </source>
</reference>
<keyword evidence="1" id="KW-0472">Membrane</keyword>
<dbReference type="RefSeq" id="WP_260792773.1">
    <property type="nucleotide sequence ID" value="NZ_CP093313.1"/>
</dbReference>
<feature type="transmembrane region" description="Helical" evidence="1">
    <location>
        <begin position="107"/>
        <end position="136"/>
    </location>
</feature>
<keyword evidence="1" id="KW-0812">Transmembrane</keyword>
<keyword evidence="1" id="KW-1133">Transmembrane helix</keyword>
<dbReference type="KEGG" id="orp:MOP44_23085"/>
<feature type="transmembrane region" description="Helical" evidence="1">
    <location>
        <begin position="359"/>
        <end position="381"/>
    </location>
</feature>
<proteinExistence type="predicted"/>
<feature type="transmembrane region" description="Helical" evidence="1">
    <location>
        <begin position="471"/>
        <end position="493"/>
    </location>
</feature>
<dbReference type="EMBL" id="CP093313">
    <property type="protein sequence ID" value="UWZ83438.1"/>
    <property type="molecule type" value="Genomic_DNA"/>
</dbReference>
<evidence type="ECO:0000313" key="2">
    <source>
        <dbReference type="EMBL" id="UWZ83438.1"/>
    </source>
</evidence>
<feature type="transmembrane region" description="Helical" evidence="1">
    <location>
        <begin position="412"/>
        <end position="431"/>
    </location>
</feature>
<feature type="transmembrane region" description="Helical" evidence="1">
    <location>
        <begin position="437"/>
        <end position="459"/>
    </location>
</feature>
<evidence type="ECO:0000313" key="3">
    <source>
        <dbReference type="Proteomes" id="UP001059380"/>
    </source>
</evidence>
<evidence type="ECO:0000256" key="1">
    <source>
        <dbReference type="SAM" id="Phobius"/>
    </source>
</evidence>
<protein>
    <submittedName>
        <fullName evidence="2">Uncharacterized protein</fullName>
    </submittedName>
</protein>
<feature type="transmembrane region" description="Helical" evidence="1">
    <location>
        <begin position="148"/>
        <end position="173"/>
    </location>
</feature>